<sequence>MEKLIVFLLVFLATDCFSCKNLHYQKKFVQKKHICSIRVSQLCASNNVTYPNSCVYCFANISPMPFTGKYFPSYFSKSS</sequence>
<accession>A0A8C2LYN2</accession>
<dbReference type="Pfam" id="PF07648">
    <property type="entry name" value="Kazal_2"/>
    <property type="match status" value="1"/>
</dbReference>
<evidence type="ECO:0000313" key="3">
    <source>
        <dbReference type="Ensembl" id="ENSCGRP00001010305.1"/>
    </source>
</evidence>
<protein>
    <submittedName>
        <fullName evidence="3">Predicted gene, 36368</fullName>
    </submittedName>
</protein>
<evidence type="ECO:0000259" key="2">
    <source>
        <dbReference type="PROSITE" id="PS00282"/>
    </source>
</evidence>
<dbReference type="SUPFAM" id="SSF100895">
    <property type="entry name" value="Kazal-type serine protease inhibitors"/>
    <property type="match status" value="1"/>
</dbReference>
<evidence type="ECO:0000313" key="4">
    <source>
        <dbReference type="Proteomes" id="UP000694386"/>
    </source>
</evidence>
<reference evidence="3" key="1">
    <citation type="submission" date="2025-08" db="UniProtKB">
        <authorList>
            <consortium name="Ensembl"/>
        </authorList>
    </citation>
    <scope>IDENTIFICATION</scope>
</reference>
<dbReference type="Ensembl" id="ENSCGRT00001014526.1">
    <property type="protein sequence ID" value="ENSCGRP00001010305.1"/>
    <property type="gene ID" value="ENSCGRG00001012234.1"/>
</dbReference>
<dbReference type="Gene3D" id="3.30.60.30">
    <property type="match status" value="1"/>
</dbReference>
<reference evidence="3" key="2">
    <citation type="submission" date="2025-09" db="UniProtKB">
        <authorList>
            <consortium name="Ensembl"/>
        </authorList>
    </citation>
    <scope>IDENTIFICATION</scope>
</reference>
<feature type="chain" id="PRO_5034267882" evidence="1">
    <location>
        <begin position="19"/>
        <end position="79"/>
    </location>
</feature>
<organism evidence="3 4">
    <name type="scientific">Cricetulus griseus</name>
    <name type="common">Chinese hamster</name>
    <name type="synonym">Cricetulus barabensis griseus</name>
    <dbReference type="NCBI Taxonomy" id="10029"/>
    <lineage>
        <taxon>Eukaryota</taxon>
        <taxon>Metazoa</taxon>
        <taxon>Chordata</taxon>
        <taxon>Craniata</taxon>
        <taxon>Vertebrata</taxon>
        <taxon>Euteleostomi</taxon>
        <taxon>Mammalia</taxon>
        <taxon>Eutheria</taxon>
        <taxon>Euarchontoglires</taxon>
        <taxon>Glires</taxon>
        <taxon>Rodentia</taxon>
        <taxon>Myomorpha</taxon>
        <taxon>Muroidea</taxon>
        <taxon>Cricetidae</taxon>
        <taxon>Cricetinae</taxon>
        <taxon>Cricetulus</taxon>
    </lineage>
</organism>
<dbReference type="AlphaFoldDB" id="A0A8C2LYN2"/>
<dbReference type="Proteomes" id="UP000694386">
    <property type="component" value="Unplaced"/>
</dbReference>
<dbReference type="PROSITE" id="PS00282">
    <property type="entry name" value="KAZAL_1"/>
    <property type="match status" value="1"/>
</dbReference>
<keyword evidence="1" id="KW-0732">Signal</keyword>
<feature type="signal peptide" evidence="1">
    <location>
        <begin position="1"/>
        <end position="18"/>
    </location>
</feature>
<dbReference type="InterPro" id="IPR036058">
    <property type="entry name" value="Kazal_dom_sf"/>
</dbReference>
<feature type="domain" description="Kazal-like" evidence="2">
    <location>
        <begin position="35"/>
        <end position="57"/>
    </location>
</feature>
<dbReference type="InterPro" id="IPR002350">
    <property type="entry name" value="Kazal_dom"/>
</dbReference>
<name>A0A8C2LYN2_CRIGR</name>
<evidence type="ECO:0000256" key="1">
    <source>
        <dbReference type="SAM" id="SignalP"/>
    </source>
</evidence>
<proteinExistence type="predicted"/>